<dbReference type="OrthoDB" id="10593123at2759"/>
<sequence>MARRRRTGRKTLRDGLGAAARRTSTRQIWRRATRPSWSPASSHPRCRAGLEALRAASTGPPRARASCWPPHRLARRLHQSDGPAATPAHPRRQTFRPPHLLARCLPHQMARPPVPPTTWVGAAVDVLVGRRNLGLGERSSARSLGCA</sequence>
<evidence type="ECO:0000313" key="2">
    <source>
        <dbReference type="EMBL" id="PUZ55105.1"/>
    </source>
</evidence>
<accession>A0A2T7DHQ6</accession>
<name>A0A2T7DHQ6_9POAL</name>
<dbReference type="Gramene" id="PUZ55105">
    <property type="protein sequence ID" value="PUZ55105"/>
    <property type="gene ID" value="GQ55_5G185000"/>
</dbReference>
<feature type="region of interest" description="Disordered" evidence="1">
    <location>
        <begin position="1"/>
        <end position="23"/>
    </location>
</feature>
<gene>
    <name evidence="2" type="ORF">GQ55_5G185000</name>
</gene>
<organism evidence="2 3">
    <name type="scientific">Panicum hallii var. hallii</name>
    <dbReference type="NCBI Taxonomy" id="1504633"/>
    <lineage>
        <taxon>Eukaryota</taxon>
        <taxon>Viridiplantae</taxon>
        <taxon>Streptophyta</taxon>
        <taxon>Embryophyta</taxon>
        <taxon>Tracheophyta</taxon>
        <taxon>Spermatophyta</taxon>
        <taxon>Magnoliopsida</taxon>
        <taxon>Liliopsida</taxon>
        <taxon>Poales</taxon>
        <taxon>Poaceae</taxon>
        <taxon>PACMAD clade</taxon>
        <taxon>Panicoideae</taxon>
        <taxon>Panicodae</taxon>
        <taxon>Paniceae</taxon>
        <taxon>Panicinae</taxon>
        <taxon>Panicum</taxon>
        <taxon>Panicum sect. Panicum</taxon>
    </lineage>
</organism>
<keyword evidence="3" id="KW-1185">Reference proteome</keyword>
<dbReference type="Proteomes" id="UP000244336">
    <property type="component" value="Chromosome 5"/>
</dbReference>
<protein>
    <submittedName>
        <fullName evidence="2">Uncharacterized protein</fullName>
    </submittedName>
</protein>
<evidence type="ECO:0000313" key="3">
    <source>
        <dbReference type="Proteomes" id="UP000244336"/>
    </source>
</evidence>
<reference evidence="2 3" key="1">
    <citation type="submission" date="2018-04" db="EMBL/GenBank/DDBJ databases">
        <title>WGS assembly of Panicum hallii var. hallii HAL2.</title>
        <authorList>
            <person name="Lovell J."/>
            <person name="Jenkins J."/>
            <person name="Lowry D."/>
            <person name="Mamidi S."/>
            <person name="Sreedasyam A."/>
            <person name="Weng X."/>
            <person name="Barry K."/>
            <person name="Bonette J."/>
            <person name="Campitelli B."/>
            <person name="Daum C."/>
            <person name="Gordon S."/>
            <person name="Gould B."/>
            <person name="Lipzen A."/>
            <person name="MacQueen A."/>
            <person name="Palacio-Mejia J."/>
            <person name="Plott C."/>
            <person name="Shakirov E."/>
            <person name="Shu S."/>
            <person name="Yoshinaga Y."/>
            <person name="Zane M."/>
            <person name="Rokhsar D."/>
            <person name="Grimwood J."/>
            <person name="Schmutz J."/>
            <person name="Juenger T."/>
        </authorList>
    </citation>
    <scope>NUCLEOTIDE SEQUENCE [LARGE SCALE GENOMIC DNA]</scope>
    <source>
        <strain evidence="3">cv. HAL2</strain>
    </source>
</reference>
<dbReference type="EMBL" id="CM009753">
    <property type="protein sequence ID" value="PUZ55105.1"/>
    <property type="molecule type" value="Genomic_DNA"/>
</dbReference>
<dbReference type="AlphaFoldDB" id="A0A2T7DHQ6"/>
<proteinExistence type="predicted"/>
<feature type="compositionally biased region" description="Basic residues" evidence="1">
    <location>
        <begin position="1"/>
        <end position="10"/>
    </location>
</feature>
<evidence type="ECO:0000256" key="1">
    <source>
        <dbReference type="SAM" id="MobiDB-lite"/>
    </source>
</evidence>